<name>A0A1U7NE63_9FIRM</name>
<dbReference type="NCBIfam" id="TIGR02547">
    <property type="entry name" value="casA_cse1"/>
    <property type="match status" value="1"/>
</dbReference>
<organism evidence="1 2">
    <name type="scientific">Ileibacterium valens</name>
    <dbReference type="NCBI Taxonomy" id="1862668"/>
    <lineage>
        <taxon>Bacteria</taxon>
        <taxon>Bacillati</taxon>
        <taxon>Bacillota</taxon>
        <taxon>Erysipelotrichia</taxon>
        <taxon>Erysipelotrichales</taxon>
        <taxon>Erysipelotrichaceae</taxon>
        <taxon>Ileibacterium</taxon>
    </lineage>
</organism>
<evidence type="ECO:0000313" key="1">
    <source>
        <dbReference type="EMBL" id="OLU37792.1"/>
    </source>
</evidence>
<dbReference type="InterPro" id="IPR013381">
    <property type="entry name" value="CRISPR-assoc_prot_Cse1"/>
</dbReference>
<proteinExistence type="predicted"/>
<gene>
    <name evidence="1" type="ORF">BO222_09580</name>
</gene>
<evidence type="ECO:0000313" key="2">
    <source>
        <dbReference type="Proteomes" id="UP000186341"/>
    </source>
</evidence>
<dbReference type="RefSeq" id="WP_075820564.1">
    <property type="nucleotide sequence ID" value="NZ_CAOUMU010000003.1"/>
</dbReference>
<dbReference type="Gene3D" id="1.10.132.100">
    <property type="match status" value="1"/>
</dbReference>
<reference evidence="1 2" key="1">
    <citation type="submission" date="2016-11" db="EMBL/GenBank/DDBJ databases">
        <title>Description of two novel members of the family Erysipelotrichaceae: Ileibacterium lipovorans gen. nov., sp. nov. and Dubosiella newyorkensis, gen. nov., sp. nov.</title>
        <authorList>
            <person name="Cox L.M."/>
            <person name="Sohn J."/>
            <person name="Tyrrell K.L."/>
            <person name="Citron D.M."/>
            <person name="Lawson P.A."/>
            <person name="Patel N.B."/>
            <person name="Iizumi T."/>
            <person name="Perez-Perez G.I."/>
            <person name="Goldstein E.J."/>
            <person name="Blaser M.J."/>
        </authorList>
    </citation>
    <scope>NUCLEOTIDE SEQUENCE [LARGE SCALE GENOMIC DNA]</scope>
    <source>
        <strain evidence="1 2">NYU-BL-A3</strain>
    </source>
</reference>
<dbReference type="EMBL" id="MPJW01000189">
    <property type="protein sequence ID" value="OLU37792.1"/>
    <property type="molecule type" value="Genomic_DNA"/>
</dbReference>
<accession>A0A1U7NE63</accession>
<comment type="caution">
    <text evidence="1">The sequence shown here is derived from an EMBL/GenBank/DDBJ whole genome shotgun (WGS) entry which is preliminary data.</text>
</comment>
<dbReference type="Proteomes" id="UP000186341">
    <property type="component" value="Unassembled WGS sequence"/>
</dbReference>
<sequence length="564" mass="64790">MIIINHEECKFNLVDMPWIKVRWLDERVEEVSLQQVLNESDQILELAGESNTQNAAVLRWLLAITITLLYRFSEEGVLKPLEDESEALERWKAVWDNRKFSEKAVNDYLKKFYDKFWLISDDHPFMQTDAACKGTEYAAGKLDGCLLESSNKPRLFQMKYGQFKNEIGLADASRWLINLNAFDDTSAKASKEYKESSEKKSPGAGWLGKLGLVFAKGETLFETLMLNSILLNRDLELYNSPYPAWENETPSFVERREINLPDNLPELLTLSSRRIRLKINENGNVTGYFVIGGDFFQKENAFIEPFTMWRKKGGKKDKAEYVPARHTPGRQIWRDFGNIVPKTENMDKVPGIMKWISILETEDILPDDYFITLETPSVFYGDKDFFVQDLGSQNMTLYGSLLKDKGVDWREEIENQISKIDKLAFATGILAKEVALSEGKTGEQLNDDLNYGKNLAYHDIDRPFQLWISQIAPTENNISSEMLEQVREKWESTARRLAAELLAQVVKKSGALMNKNALLGRSIKSENDDQKVISLPDAEMKFRRMVSKIYPVKSEIKGKDNEKS</sequence>
<protein>
    <submittedName>
        <fullName evidence="1">Type I-E CRISPR-associated protein Cse1/CasA</fullName>
    </submittedName>
</protein>
<dbReference type="AlphaFoldDB" id="A0A1U7NE63"/>
<dbReference type="GeneID" id="82203409"/>
<keyword evidence="2" id="KW-1185">Reference proteome</keyword>
<dbReference type="Pfam" id="PF09481">
    <property type="entry name" value="CRISPR_Cse1"/>
    <property type="match status" value="1"/>
</dbReference>
<dbReference type="OrthoDB" id="3187690at2"/>